<protein>
    <submittedName>
        <fullName evidence="8">Sigma-70 family RNA polymerase sigma factor</fullName>
    </submittedName>
</protein>
<dbReference type="SUPFAM" id="SSF88659">
    <property type="entry name" value="Sigma3 and sigma4 domains of RNA polymerase sigma factors"/>
    <property type="match status" value="1"/>
</dbReference>
<keyword evidence="5" id="KW-0804">Transcription</keyword>
<comment type="similarity">
    <text evidence="1">Belongs to the sigma-70 factor family. ECF subfamily.</text>
</comment>
<dbReference type="Pfam" id="PF08281">
    <property type="entry name" value="Sigma70_r4_2"/>
    <property type="match status" value="1"/>
</dbReference>
<evidence type="ECO:0000259" key="7">
    <source>
        <dbReference type="Pfam" id="PF08281"/>
    </source>
</evidence>
<dbReference type="InterPro" id="IPR013324">
    <property type="entry name" value="RNA_pol_sigma_r3/r4-like"/>
</dbReference>
<evidence type="ECO:0000256" key="2">
    <source>
        <dbReference type="ARBA" id="ARBA00023015"/>
    </source>
</evidence>
<gene>
    <name evidence="8" type="ORF">IRI77_25380</name>
</gene>
<dbReference type="GO" id="GO:0016987">
    <property type="term" value="F:sigma factor activity"/>
    <property type="evidence" value="ECO:0007669"/>
    <property type="project" value="UniProtKB-KW"/>
</dbReference>
<evidence type="ECO:0000313" key="9">
    <source>
        <dbReference type="Proteomes" id="UP000593892"/>
    </source>
</evidence>
<dbReference type="Pfam" id="PF04542">
    <property type="entry name" value="Sigma70_r2"/>
    <property type="match status" value="1"/>
</dbReference>
<dbReference type="GO" id="GO:0006352">
    <property type="term" value="P:DNA-templated transcription initiation"/>
    <property type="evidence" value="ECO:0007669"/>
    <property type="project" value="InterPro"/>
</dbReference>
<evidence type="ECO:0000256" key="1">
    <source>
        <dbReference type="ARBA" id="ARBA00010641"/>
    </source>
</evidence>
<dbReference type="GO" id="GO:0003677">
    <property type="term" value="F:DNA binding"/>
    <property type="evidence" value="ECO:0007669"/>
    <property type="project" value="UniProtKB-KW"/>
</dbReference>
<dbReference type="CDD" id="cd06171">
    <property type="entry name" value="Sigma70_r4"/>
    <property type="match status" value="1"/>
</dbReference>
<proteinExistence type="inferred from homology"/>
<feature type="domain" description="RNA polymerase sigma factor 70 region 4 type 2" evidence="7">
    <location>
        <begin position="108"/>
        <end position="157"/>
    </location>
</feature>
<keyword evidence="4" id="KW-0238">DNA-binding</keyword>
<evidence type="ECO:0000256" key="4">
    <source>
        <dbReference type="ARBA" id="ARBA00023125"/>
    </source>
</evidence>
<dbReference type="PANTHER" id="PTHR43133:SF8">
    <property type="entry name" value="RNA POLYMERASE SIGMA FACTOR HI_1459-RELATED"/>
    <property type="match status" value="1"/>
</dbReference>
<dbReference type="Gene3D" id="1.10.1740.10">
    <property type="match status" value="1"/>
</dbReference>
<evidence type="ECO:0000313" key="8">
    <source>
        <dbReference type="EMBL" id="QOY86123.1"/>
    </source>
</evidence>
<dbReference type="NCBIfam" id="TIGR02937">
    <property type="entry name" value="sigma70-ECF"/>
    <property type="match status" value="1"/>
</dbReference>
<keyword evidence="9" id="KW-1185">Reference proteome</keyword>
<dbReference type="AlphaFoldDB" id="A0A7S7SIX6"/>
<sequence>MRRLQAGEDLAFELLYERYQPRIFRYALRMSSSRELADDIVQEVFLGLIRGARGYDPAAGPLGSYLYGMARNLLFRQLGAKPMEELEEDSMITEHDPLDGLARSEQIERVRQALAAMPAHYREAVVLCDMEEMSYSAVAELLGVAVGTVRSRLHRARGLLLERLSQERCGA</sequence>
<dbReference type="InterPro" id="IPR014284">
    <property type="entry name" value="RNA_pol_sigma-70_dom"/>
</dbReference>
<dbReference type="InterPro" id="IPR007627">
    <property type="entry name" value="RNA_pol_sigma70_r2"/>
</dbReference>
<dbReference type="InterPro" id="IPR013249">
    <property type="entry name" value="RNA_pol_sigma70_r4_t2"/>
</dbReference>
<keyword evidence="3" id="KW-0731">Sigma factor</keyword>
<dbReference type="InterPro" id="IPR039425">
    <property type="entry name" value="RNA_pol_sigma-70-like"/>
</dbReference>
<feature type="domain" description="RNA polymerase sigma-70 region 2" evidence="6">
    <location>
        <begin position="15"/>
        <end position="78"/>
    </location>
</feature>
<dbReference type="KEGG" id="pfer:IRI77_25380"/>
<evidence type="ECO:0000259" key="6">
    <source>
        <dbReference type="Pfam" id="PF04542"/>
    </source>
</evidence>
<keyword evidence="2" id="KW-0805">Transcription regulation</keyword>
<dbReference type="InterPro" id="IPR036388">
    <property type="entry name" value="WH-like_DNA-bd_sf"/>
</dbReference>
<reference evidence="8 9" key="1">
    <citation type="submission" date="2020-10" db="EMBL/GenBank/DDBJ databases">
        <title>Complete genome sequence of Paludibaculum fermentans P105T, a facultatively anaerobic acidobacterium capable of dissimilatory Fe(III) reduction.</title>
        <authorList>
            <person name="Dedysh S.N."/>
            <person name="Beletsky A.V."/>
            <person name="Kulichevskaya I.S."/>
            <person name="Mardanov A.V."/>
            <person name="Ravin N.V."/>
        </authorList>
    </citation>
    <scope>NUCLEOTIDE SEQUENCE [LARGE SCALE GENOMIC DNA]</scope>
    <source>
        <strain evidence="8 9">P105</strain>
    </source>
</reference>
<dbReference type="EMBL" id="CP063849">
    <property type="protein sequence ID" value="QOY86123.1"/>
    <property type="molecule type" value="Genomic_DNA"/>
</dbReference>
<organism evidence="8 9">
    <name type="scientific">Paludibaculum fermentans</name>
    <dbReference type="NCBI Taxonomy" id="1473598"/>
    <lineage>
        <taxon>Bacteria</taxon>
        <taxon>Pseudomonadati</taxon>
        <taxon>Acidobacteriota</taxon>
        <taxon>Terriglobia</taxon>
        <taxon>Bryobacterales</taxon>
        <taxon>Bryobacteraceae</taxon>
        <taxon>Paludibaculum</taxon>
    </lineage>
</organism>
<evidence type="ECO:0000256" key="5">
    <source>
        <dbReference type="ARBA" id="ARBA00023163"/>
    </source>
</evidence>
<name>A0A7S7SIX6_PALFE</name>
<evidence type="ECO:0000256" key="3">
    <source>
        <dbReference type="ARBA" id="ARBA00023082"/>
    </source>
</evidence>
<dbReference type="InterPro" id="IPR013325">
    <property type="entry name" value="RNA_pol_sigma_r2"/>
</dbReference>
<accession>A0A7S7SIX6</accession>
<dbReference type="Proteomes" id="UP000593892">
    <property type="component" value="Chromosome"/>
</dbReference>
<dbReference type="SUPFAM" id="SSF88946">
    <property type="entry name" value="Sigma2 domain of RNA polymerase sigma factors"/>
    <property type="match status" value="1"/>
</dbReference>
<dbReference type="PANTHER" id="PTHR43133">
    <property type="entry name" value="RNA POLYMERASE ECF-TYPE SIGMA FACTO"/>
    <property type="match status" value="1"/>
</dbReference>
<dbReference type="Gene3D" id="1.10.10.10">
    <property type="entry name" value="Winged helix-like DNA-binding domain superfamily/Winged helix DNA-binding domain"/>
    <property type="match status" value="1"/>
</dbReference>
<dbReference type="RefSeq" id="WP_194447792.1">
    <property type="nucleotide sequence ID" value="NZ_CP063849.1"/>
</dbReference>